<dbReference type="FunCoup" id="A0A251SXH5">
    <property type="interactions" value="1379"/>
</dbReference>
<dbReference type="PANTHER" id="PTHR36402">
    <property type="entry name" value="EXPRESSED PROTEIN"/>
    <property type="match status" value="1"/>
</dbReference>
<evidence type="ECO:0000256" key="1">
    <source>
        <dbReference type="SAM" id="Coils"/>
    </source>
</evidence>
<dbReference type="InParanoid" id="A0A251SXH5"/>
<dbReference type="OrthoDB" id="1938107at2759"/>
<dbReference type="OMA" id="NWRMKEK"/>
<reference evidence="3" key="2">
    <citation type="submission" date="2017-02" db="EMBL/GenBank/DDBJ databases">
        <title>Sunflower complete genome.</title>
        <authorList>
            <person name="Langlade N."/>
            <person name="Munos S."/>
        </authorList>
    </citation>
    <scope>NUCLEOTIDE SEQUENCE [LARGE SCALE GENOMIC DNA]</scope>
    <source>
        <tissue evidence="3">Leaves</tissue>
    </source>
</reference>
<dbReference type="AlphaFoldDB" id="A0A251SXH5"/>
<dbReference type="EMBL" id="MNCJ02000329">
    <property type="protein sequence ID" value="KAF5768267.1"/>
    <property type="molecule type" value="Genomic_DNA"/>
</dbReference>
<feature type="coiled-coil region" evidence="1">
    <location>
        <begin position="101"/>
        <end position="170"/>
    </location>
</feature>
<dbReference type="EMBL" id="CM007902">
    <property type="protein sequence ID" value="OTG03152.1"/>
    <property type="molecule type" value="Genomic_DNA"/>
</dbReference>
<keyword evidence="4" id="KW-1185">Reference proteome</keyword>
<evidence type="ECO:0000313" key="4">
    <source>
        <dbReference type="Proteomes" id="UP000215914"/>
    </source>
</evidence>
<dbReference type="PANTHER" id="PTHR36402:SF1">
    <property type="entry name" value="EXPRESSED PROTEIN"/>
    <property type="match status" value="1"/>
</dbReference>
<sequence length="193" mass="23077">MATSRLLLRSPTLKSILTVHQCRSASTAVAPSHHNDHQRNQQYLSPNNYLNSWKPPKDPKEAQAKLHQLRREYAKKVKAVRKEYIHEMELQRIEKQRKDEAKKEALRIESEERRAAKLAEKKVKAAERQVAEEEFRQTLLKERAEKLEYHKQREQKFMEKKNEKKELLRRQSSVWIDENELEKRILNAIMDES</sequence>
<dbReference type="Gramene" id="mRNA:HanXRQr2_Chr14g0634421">
    <property type="protein sequence ID" value="mRNA:HanXRQr2_Chr14g0634421"/>
    <property type="gene ID" value="HanXRQr2_Chr14g0634421"/>
</dbReference>
<dbReference type="STRING" id="4232.A0A251SXH5"/>
<keyword evidence="1" id="KW-0175">Coiled coil</keyword>
<reference evidence="2" key="3">
    <citation type="submission" date="2020-06" db="EMBL/GenBank/DDBJ databases">
        <title>Helianthus annuus Genome sequencing and assembly Release 2.</title>
        <authorList>
            <person name="Gouzy J."/>
            <person name="Langlade N."/>
            <person name="Munos S."/>
        </authorList>
    </citation>
    <scope>NUCLEOTIDE SEQUENCE</scope>
    <source>
        <tissue evidence="2">Leaves</tissue>
    </source>
</reference>
<evidence type="ECO:0000313" key="2">
    <source>
        <dbReference type="EMBL" id="KAF5768267.1"/>
    </source>
</evidence>
<protein>
    <recommendedName>
        <fullName evidence="5">Stress response NST1-like protein</fullName>
    </recommendedName>
</protein>
<accession>A0A251SXH5</accession>
<name>A0A251SXH5_HELAN</name>
<gene>
    <name evidence="3" type="ORF">HannXRQ_Chr13g0420931</name>
    <name evidence="2" type="ORF">HanXRQr2_Chr14g0634421</name>
</gene>
<organism evidence="3 4">
    <name type="scientific">Helianthus annuus</name>
    <name type="common">Common sunflower</name>
    <dbReference type="NCBI Taxonomy" id="4232"/>
    <lineage>
        <taxon>Eukaryota</taxon>
        <taxon>Viridiplantae</taxon>
        <taxon>Streptophyta</taxon>
        <taxon>Embryophyta</taxon>
        <taxon>Tracheophyta</taxon>
        <taxon>Spermatophyta</taxon>
        <taxon>Magnoliopsida</taxon>
        <taxon>eudicotyledons</taxon>
        <taxon>Gunneridae</taxon>
        <taxon>Pentapetalae</taxon>
        <taxon>asterids</taxon>
        <taxon>campanulids</taxon>
        <taxon>Asterales</taxon>
        <taxon>Asteraceae</taxon>
        <taxon>Asteroideae</taxon>
        <taxon>Heliantheae alliance</taxon>
        <taxon>Heliantheae</taxon>
        <taxon>Helianthus</taxon>
    </lineage>
</organism>
<dbReference type="Proteomes" id="UP000215914">
    <property type="component" value="Chromosome 13"/>
</dbReference>
<reference evidence="2 4" key="1">
    <citation type="journal article" date="2017" name="Nature">
        <title>The sunflower genome provides insights into oil metabolism, flowering and Asterid evolution.</title>
        <authorList>
            <person name="Badouin H."/>
            <person name="Gouzy J."/>
            <person name="Grassa C.J."/>
            <person name="Murat F."/>
            <person name="Staton S.E."/>
            <person name="Cottret L."/>
            <person name="Lelandais-Briere C."/>
            <person name="Owens G.L."/>
            <person name="Carrere S."/>
            <person name="Mayjonade B."/>
            <person name="Legrand L."/>
            <person name="Gill N."/>
            <person name="Kane N.C."/>
            <person name="Bowers J.E."/>
            <person name="Hubner S."/>
            <person name="Bellec A."/>
            <person name="Berard A."/>
            <person name="Berges H."/>
            <person name="Blanchet N."/>
            <person name="Boniface M.C."/>
            <person name="Brunel D."/>
            <person name="Catrice O."/>
            <person name="Chaidir N."/>
            <person name="Claudel C."/>
            <person name="Donnadieu C."/>
            <person name="Faraut T."/>
            <person name="Fievet G."/>
            <person name="Helmstetter N."/>
            <person name="King M."/>
            <person name="Knapp S.J."/>
            <person name="Lai Z."/>
            <person name="Le Paslier M.C."/>
            <person name="Lippi Y."/>
            <person name="Lorenzon L."/>
            <person name="Mandel J.R."/>
            <person name="Marage G."/>
            <person name="Marchand G."/>
            <person name="Marquand E."/>
            <person name="Bret-Mestries E."/>
            <person name="Morien E."/>
            <person name="Nambeesan S."/>
            <person name="Nguyen T."/>
            <person name="Pegot-Espagnet P."/>
            <person name="Pouilly N."/>
            <person name="Raftis F."/>
            <person name="Sallet E."/>
            <person name="Schiex T."/>
            <person name="Thomas J."/>
            <person name="Vandecasteele C."/>
            <person name="Vares D."/>
            <person name="Vear F."/>
            <person name="Vautrin S."/>
            <person name="Crespi M."/>
            <person name="Mangin B."/>
            <person name="Burke J.M."/>
            <person name="Salse J."/>
            <person name="Munos S."/>
            <person name="Vincourt P."/>
            <person name="Rieseberg L.H."/>
            <person name="Langlade N.B."/>
        </authorList>
    </citation>
    <scope>NUCLEOTIDE SEQUENCE [LARGE SCALE GENOMIC DNA]</scope>
    <source>
        <strain evidence="4">cv. SF193</strain>
        <tissue evidence="2">Leaves</tissue>
    </source>
</reference>
<evidence type="ECO:0000313" key="3">
    <source>
        <dbReference type="EMBL" id="OTG03152.1"/>
    </source>
</evidence>
<evidence type="ECO:0008006" key="5">
    <source>
        <dbReference type="Google" id="ProtNLM"/>
    </source>
</evidence>
<proteinExistence type="predicted"/>